<evidence type="ECO:0000313" key="2">
    <source>
        <dbReference type="EMBL" id="MFD1572341.1"/>
    </source>
</evidence>
<keyword evidence="1" id="KW-0175">Coiled coil</keyword>
<feature type="coiled-coil region" evidence="1">
    <location>
        <begin position="104"/>
        <end position="131"/>
    </location>
</feature>
<dbReference type="InterPro" id="IPR036390">
    <property type="entry name" value="WH_DNA-bd_sf"/>
</dbReference>
<evidence type="ECO:0000313" key="3">
    <source>
        <dbReference type="Proteomes" id="UP001597185"/>
    </source>
</evidence>
<protein>
    <recommendedName>
        <fullName evidence="4">MarR family transcriptional regulator</fullName>
    </recommendedName>
</protein>
<name>A0ABD6C4S7_9EURY</name>
<dbReference type="AlphaFoldDB" id="A0ABD6C4S7"/>
<evidence type="ECO:0000256" key="1">
    <source>
        <dbReference type="SAM" id="Coils"/>
    </source>
</evidence>
<dbReference type="Proteomes" id="UP001597185">
    <property type="component" value="Unassembled WGS sequence"/>
</dbReference>
<dbReference type="SUPFAM" id="SSF46785">
    <property type="entry name" value="Winged helix' DNA-binding domain"/>
    <property type="match status" value="1"/>
</dbReference>
<dbReference type="Gene3D" id="1.10.10.10">
    <property type="entry name" value="Winged helix-like DNA-binding domain superfamily/Winged helix DNA-binding domain"/>
    <property type="match status" value="1"/>
</dbReference>
<gene>
    <name evidence="2" type="ORF">ACFR9T_17460</name>
</gene>
<evidence type="ECO:0008006" key="4">
    <source>
        <dbReference type="Google" id="ProtNLM"/>
    </source>
</evidence>
<sequence>MVDSNDHNRSGDYPVPDEFDADEVEAVTDFLSNPGALELIAELYDTPKRFVTLQNEMRVSGATIRKRMNEAQELGLLYGEDNPHFNENGNKIHPLTPKGEVIGREIRISELGRIQREIRELENEFDEKFGDFENGLQQKISELNRTYAERLGDSF</sequence>
<dbReference type="InterPro" id="IPR036388">
    <property type="entry name" value="WH-like_DNA-bd_sf"/>
</dbReference>
<comment type="caution">
    <text evidence="2">The sequence shown here is derived from an EMBL/GenBank/DDBJ whole genome shotgun (WGS) entry which is preliminary data.</text>
</comment>
<organism evidence="2 3">
    <name type="scientific">Halorubrum laminariae</name>
    <dbReference type="NCBI Taxonomy" id="1433523"/>
    <lineage>
        <taxon>Archaea</taxon>
        <taxon>Methanobacteriati</taxon>
        <taxon>Methanobacteriota</taxon>
        <taxon>Stenosarchaea group</taxon>
        <taxon>Halobacteria</taxon>
        <taxon>Halobacteriales</taxon>
        <taxon>Haloferacaceae</taxon>
        <taxon>Halorubrum</taxon>
    </lineage>
</organism>
<reference evidence="2 3" key="1">
    <citation type="journal article" date="2019" name="Int. J. Syst. Evol. Microbiol.">
        <title>The Global Catalogue of Microorganisms (GCM) 10K type strain sequencing project: providing services to taxonomists for standard genome sequencing and annotation.</title>
        <authorList>
            <consortium name="The Broad Institute Genomics Platform"/>
            <consortium name="The Broad Institute Genome Sequencing Center for Infectious Disease"/>
            <person name="Wu L."/>
            <person name="Ma J."/>
        </authorList>
    </citation>
    <scope>NUCLEOTIDE SEQUENCE [LARGE SCALE GENOMIC DNA]</scope>
    <source>
        <strain evidence="2 3">CGMCC 1.12689</strain>
    </source>
</reference>
<dbReference type="EMBL" id="JBHUDB010000025">
    <property type="protein sequence ID" value="MFD1572341.1"/>
    <property type="molecule type" value="Genomic_DNA"/>
</dbReference>
<dbReference type="RefSeq" id="WP_256419546.1">
    <property type="nucleotide sequence ID" value="NZ_JANHDL010000025.1"/>
</dbReference>
<accession>A0ABD6C4S7</accession>
<keyword evidence="3" id="KW-1185">Reference proteome</keyword>
<proteinExistence type="predicted"/>